<protein>
    <submittedName>
        <fullName evidence="1">Putative LOC100210866 [Hydra vulgaris]</fullName>
    </submittedName>
</protein>
<accession>A0A0K2SWY2</accession>
<dbReference type="Gene3D" id="3.30.420.10">
    <property type="entry name" value="Ribonuclease H-like superfamily/Ribonuclease H"/>
    <property type="match status" value="1"/>
</dbReference>
<dbReference type="EMBL" id="HACA01000480">
    <property type="protein sequence ID" value="CDW17841.1"/>
    <property type="molecule type" value="Transcribed_RNA"/>
</dbReference>
<organism evidence="1">
    <name type="scientific">Lepeophtheirus salmonis</name>
    <name type="common">Salmon louse</name>
    <name type="synonym">Caligus salmonis</name>
    <dbReference type="NCBI Taxonomy" id="72036"/>
    <lineage>
        <taxon>Eukaryota</taxon>
        <taxon>Metazoa</taxon>
        <taxon>Ecdysozoa</taxon>
        <taxon>Arthropoda</taxon>
        <taxon>Crustacea</taxon>
        <taxon>Multicrustacea</taxon>
        <taxon>Hexanauplia</taxon>
        <taxon>Copepoda</taxon>
        <taxon>Siphonostomatoida</taxon>
        <taxon>Caligidae</taxon>
        <taxon>Lepeophtheirus</taxon>
    </lineage>
</organism>
<sequence length="101" mass="11339">MEPTPTVKFLLKTQVWAVITPQAVSDLHLIPRNQTVTAEYYVTEIFGKSLMSALFCIEETGPPLKRKMLSDTSRAIFQQDGATAHLSEKAQKWCSEHLDSS</sequence>
<evidence type="ECO:0000313" key="1">
    <source>
        <dbReference type="EMBL" id="CDW17842.1"/>
    </source>
</evidence>
<proteinExistence type="predicted"/>
<dbReference type="EMBL" id="HACA01000481">
    <property type="protein sequence ID" value="CDW17842.1"/>
    <property type="molecule type" value="Transcribed_RNA"/>
</dbReference>
<dbReference type="InterPro" id="IPR036397">
    <property type="entry name" value="RNaseH_sf"/>
</dbReference>
<name>A0A0K2SWY2_LEPSM</name>
<reference evidence="1" key="1">
    <citation type="submission" date="2014-05" db="EMBL/GenBank/DDBJ databases">
        <authorList>
            <person name="Chronopoulou M."/>
        </authorList>
    </citation>
    <scope>NUCLEOTIDE SEQUENCE</scope>
    <source>
        <tissue evidence="1">Whole organism</tissue>
    </source>
</reference>
<dbReference type="GO" id="GO:0003676">
    <property type="term" value="F:nucleic acid binding"/>
    <property type="evidence" value="ECO:0007669"/>
    <property type="project" value="InterPro"/>
</dbReference>
<dbReference type="AlphaFoldDB" id="A0A0K2SWY2"/>